<dbReference type="InterPro" id="IPR029058">
    <property type="entry name" value="AB_hydrolase_fold"/>
</dbReference>
<dbReference type="EMBL" id="FOZN01000001">
    <property type="protein sequence ID" value="SFR98534.1"/>
    <property type="molecule type" value="Genomic_DNA"/>
</dbReference>
<dbReference type="InterPro" id="IPR050228">
    <property type="entry name" value="Carboxylesterase_BioH"/>
</dbReference>
<dbReference type="Pfam" id="PF00561">
    <property type="entry name" value="Abhydrolase_1"/>
    <property type="match status" value="1"/>
</dbReference>
<accession>A0AA94KYH2</accession>
<dbReference type="PANTHER" id="PTHR43194:SF5">
    <property type="entry name" value="PIMELOYL-[ACYL-CARRIER PROTEIN] METHYL ESTER ESTERASE"/>
    <property type="match status" value="1"/>
</dbReference>
<dbReference type="InterPro" id="IPR000073">
    <property type="entry name" value="AB_hydrolase_1"/>
</dbReference>
<dbReference type="PRINTS" id="PR00111">
    <property type="entry name" value="ABHYDROLASE"/>
</dbReference>
<evidence type="ECO:0000313" key="3">
    <source>
        <dbReference type="Proteomes" id="UP000198506"/>
    </source>
</evidence>
<name>A0AA94KYH2_9MICO</name>
<organism evidence="2 3">
    <name type="scientific">Agrococcus baldri</name>
    <dbReference type="NCBI Taxonomy" id="153730"/>
    <lineage>
        <taxon>Bacteria</taxon>
        <taxon>Bacillati</taxon>
        <taxon>Actinomycetota</taxon>
        <taxon>Actinomycetes</taxon>
        <taxon>Micrococcales</taxon>
        <taxon>Microbacteriaceae</taxon>
        <taxon>Agrococcus</taxon>
    </lineage>
</organism>
<evidence type="ECO:0000313" key="2">
    <source>
        <dbReference type="EMBL" id="SFR98534.1"/>
    </source>
</evidence>
<sequence length="300" mass="32806">MFALAKGKPLDAQPSPSTREHVVELPELRAHVVEAGAGTPILLLHGFPQSSREWSRAIPLLAQHAHVIAPDLRGFGSSEAPDARYGLAQLRGDAVALLNAREIERAVVVGHDIGALVAMSLAIEHPERVTHVGVLSVPPMYLRPRPSMVRSMPGLWFQYALATPRLGARLLRGGRQRLPRWLLAGYGGVPAADAEVYVASMRDPARARAGSRIYRQLVVPEFLRIVRGAFRDRLPTMPILVLLGGDDHVLPRDVLEGIDRYAPDVRIEEVPGAGHWLVDDQPEEVARRVLAFAGLTTPMP</sequence>
<dbReference type="GO" id="GO:0003824">
    <property type="term" value="F:catalytic activity"/>
    <property type="evidence" value="ECO:0007669"/>
    <property type="project" value="InterPro"/>
</dbReference>
<dbReference type="SUPFAM" id="SSF53474">
    <property type="entry name" value="alpha/beta-Hydrolases"/>
    <property type="match status" value="1"/>
</dbReference>
<reference evidence="2 3" key="1">
    <citation type="submission" date="2016-10" db="EMBL/GenBank/DDBJ databases">
        <authorList>
            <person name="Varghese N."/>
            <person name="Submissions S."/>
        </authorList>
    </citation>
    <scope>NUCLEOTIDE SEQUENCE [LARGE SCALE GENOMIC DNA]</scope>
    <source>
        <strain evidence="2 3">IAM 15147</strain>
    </source>
</reference>
<dbReference type="Gene3D" id="3.40.50.1820">
    <property type="entry name" value="alpha/beta hydrolase"/>
    <property type="match status" value="1"/>
</dbReference>
<proteinExistence type="predicted"/>
<evidence type="ECO:0000259" key="1">
    <source>
        <dbReference type="Pfam" id="PF00561"/>
    </source>
</evidence>
<dbReference type="AlphaFoldDB" id="A0AA94KYH2"/>
<dbReference type="InterPro" id="IPR000639">
    <property type="entry name" value="Epox_hydrolase-like"/>
</dbReference>
<dbReference type="Proteomes" id="UP000198506">
    <property type="component" value="Unassembled WGS sequence"/>
</dbReference>
<dbReference type="PRINTS" id="PR00412">
    <property type="entry name" value="EPOXHYDRLASE"/>
</dbReference>
<protein>
    <submittedName>
        <fullName evidence="2">Pimeloyl-ACP methyl ester carboxylesterase</fullName>
    </submittedName>
</protein>
<comment type="caution">
    <text evidence="2">The sequence shown here is derived from an EMBL/GenBank/DDBJ whole genome shotgun (WGS) entry which is preliminary data.</text>
</comment>
<dbReference type="PANTHER" id="PTHR43194">
    <property type="entry name" value="HYDROLASE ALPHA/BETA FOLD FAMILY"/>
    <property type="match status" value="1"/>
</dbReference>
<gene>
    <name evidence="2" type="ORF">SAMN04487783_0238</name>
</gene>
<keyword evidence="3" id="KW-1185">Reference proteome</keyword>
<feature type="domain" description="AB hydrolase-1" evidence="1">
    <location>
        <begin position="40"/>
        <end position="281"/>
    </location>
</feature>